<dbReference type="InterPro" id="IPR002347">
    <property type="entry name" value="SDR_fam"/>
</dbReference>
<comment type="similarity">
    <text evidence="1">Belongs to the short-chain dehydrogenases/reductases (SDR) family.</text>
</comment>
<evidence type="ECO:0000313" key="3">
    <source>
        <dbReference type="Proteomes" id="UP000799324"/>
    </source>
</evidence>
<accession>A0A6A6TJZ2</accession>
<gene>
    <name evidence="2" type="ORF">K491DRAFT_766419</name>
</gene>
<dbReference type="SUPFAM" id="SSF51735">
    <property type="entry name" value="NAD(P)-binding Rossmann-fold domains"/>
    <property type="match status" value="1"/>
</dbReference>
<dbReference type="EMBL" id="MU004311">
    <property type="protein sequence ID" value="KAF2658934.1"/>
    <property type="molecule type" value="Genomic_DNA"/>
</dbReference>
<dbReference type="InterPro" id="IPR036291">
    <property type="entry name" value="NAD(P)-bd_dom_sf"/>
</dbReference>
<reference evidence="2" key="1">
    <citation type="journal article" date="2020" name="Stud. Mycol.">
        <title>101 Dothideomycetes genomes: a test case for predicting lifestyles and emergence of pathogens.</title>
        <authorList>
            <person name="Haridas S."/>
            <person name="Albert R."/>
            <person name="Binder M."/>
            <person name="Bloem J."/>
            <person name="Labutti K."/>
            <person name="Salamov A."/>
            <person name="Andreopoulos B."/>
            <person name="Baker S."/>
            <person name="Barry K."/>
            <person name="Bills G."/>
            <person name="Bluhm B."/>
            <person name="Cannon C."/>
            <person name="Castanera R."/>
            <person name="Culley D."/>
            <person name="Daum C."/>
            <person name="Ezra D."/>
            <person name="Gonzalez J."/>
            <person name="Henrissat B."/>
            <person name="Kuo A."/>
            <person name="Liang C."/>
            <person name="Lipzen A."/>
            <person name="Lutzoni F."/>
            <person name="Magnuson J."/>
            <person name="Mondo S."/>
            <person name="Nolan M."/>
            <person name="Ohm R."/>
            <person name="Pangilinan J."/>
            <person name="Park H.-J."/>
            <person name="Ramirez L."/>
            <person name="Alfaro M."/>
            <person name="Sun H."/>
            <person name="Tritt A."/>
            <person name="Yoshinaga Y."/>
            <person name="Zwiers L.-H."/>
            <person name="Turgeon B."/>
            <person name="Goodwin S."/>
            <person name="Spatafora J."/>
            <person name="Crous P."/>
            <person name="Grigoriev I."/>
        </authorList>
    </citation>
    <scope>NUCLEOTIDE SEQUENCE</scope>
    <source>
        <strain evidence="2">CBS 122681</strain>
    </source>
</reference>
<dbReference type="Proteomes" id="UP000799324">
    <property type="component" value="Unassembled WGS sequence"/>
</dbReference>
<dbReference type="PANTHER" id="PTHR43975:SF2">
    <property type="entry name" value="EG:BACR7A4.14 PROTEIN-RELATED"/>
    <property type="match status" value="1"/>
</dbReference>
<name>A0A6A6TJZ2_9PLEO</name>
<keyword evidence="3" id="KW-1185">Reference proteome</keyword>
<dbReference type="PRINTS" id="PR00081">
    <property type="entry name" value="GDHRDH"/>
</dbReference>
<dbReference type="CDD" id="cd05233">
    <property type="entry name" value="SDR_c"/>
    <property type="match status" value="1"/>
</dbReference>
<protein>
    <submittedName>
        <fullName evidence="2">NAD(P)-binding protein</fullName>
    </submittedName>
</protein>
<evidence type="ECO:0000313" key="2">
    <source>
        <dbReference type="EMBL" id="KAF2658934.1"/>
    </source>
</evidence>
<organism evidence="2 3">
    <name type="scientific">Lophiostoma macrostomum CBS 122681</name>
    <dbReference type="NCBI Taxonomy" id="1314788"/>
    <lineage>
        <taxon>Eukaryota</taxon>
        <taxon>Fungi</taxon>
        <taxon>Dikarya</taxon>
        <taxon>Ascomycota</taxon>
        <taxon>Pezizomycotina</taxon>
        <taxon>Dothideomycetes</taxon>
        <taxon>Pleosporomycetidae</taxon>
        <taxon>Pleosporales</taxon>
        <taxon>Lophiostomataceae</taxon>
        <taxon>Lophiostoma</taxon>
    </lineage>
</organism>
<dbReference type="Pfam" id="PF00106">
    <property type="entry name" value="adh_short"/>
    <property type="match status" value="1"/>
</dbReference>
<dbReference type="PRINTS" id="PR00080">
    <property type="entry name" value="SDRFAMILY"/>
</dbReference>
<evidence type="ECO:0000256" key="1">
    <source>
        <dbReference type="RuleBase" id="RU000363"/>
    </source>
</evidence>
<dbReference type="AlphaFoldDB" id="A0A6A6TJZ2"/>
<proteinExistence type="inferred from homology"/>
<dbReference type="OrthoDB" id="1933717at2759"/>
<dbReference type="PANTHER" id="PTHR43975">
    <property type="entry name" value="ZGC:101858"/>
    <property type="match status" value="1"/>
</dbReference>
<dbReference type="Gene3D" id="3.40.50.720">
    <property type="entry name" value="NAD(P)-binding Rossmann-like Domain"/>
    <property type="match status" value="1"/>
</dbReference>
<sequence length="288" mass="31503">MSILQLPRIKNASRGADFTQTRHSTSYPHISPLSLDVSGKNVLVTGAAFEEGVGFATAVAFARAGAGGLWLLLISFDLIAKFKKAAIDARRAEPTVLVCNVDISSAESVRTLHDSVQEAFGSSRLDVLVNNAAVIEPDIEVNVRGLINMARCFLPGMLEGWKIEDSADGKKKRALSARSAGSSYRSSKLAVLRWTESLRLEYVDQGLLAYCVNSGAIWTKITEGQLGEVRDRLPDRPEVAGDTIAWLAARRREWLGGRYVSCVRDMQELELKKAEIVEGNLLKVRMAV</sequence>